<keyword evidence="3 12" id="KW-0812">Transmembrane</keyword>
<feature type="transmembrane region" description="Helical" evidence="12">
    <location>
        <begin position="240"/>
        <end position="265"/>
    </location>
</feature>
<evidence type="ECO:0000256" key="7">
    <source>
        <dbReference type="ARBA" id="ARBA00023004"/>
    </source>
</evidence>
<evidence type="ECO:0000256" key="8">
    <source>
        <dbReference type="ARBA" id="ARBA00023133"/>
    </source>
</evidence>
<comment type="caution">
    <text evidence="13">The sequence shown here is derived from an EMBL/GenBank/DDBJ whole genome shotgun (WGS) entry which is preliminary data.</text>
</comment>
<evidence type="ECO:0000256" key="3">
    <source>
        <dbReference type="ARBA" id="ARBA00022692"/>
    </source>
</evidence>
<keyword evidence="4" id="KW-0479">Metal-binding</keyword>
<keyword evidence="10" id="KW-1015">Disulfide bond</keyword>
<keyword evidence="6" id="KW-0560">Oxidoreductase</keyword>
<feature type="transmembrane region" description="Helical" evidence="12">
    <location>
        <begin position="271"/>
        <end position="289"/>
    </location>
</feature>
<dbReference type="GO" id="GO:0016020">
    <property type="term" value="C:membrane"/>
    <property type="evidence" value="ECO:0007669"/>
    <property type="project" value="UniProtKB-SubCell"/>
</dbReference>
<evidence type="ECO:0000256" key="10">
    <source>
        <dbReference type="ARBA" id="ARBA00023157"/>
    </source>
</evidence>
<dbReference type="PANTHER" id="PTHR35457">
    <property type="entry name" value="HEME A SYNTHASE"/>
    <property type="match status" value="1"/>
</dbReference>
<evidence type="ECO:0000256" key="4">
    <source>
        <dbReference type="ARBA" id="ARBA00022723"/>
    </source>
</evidence>
<evidence type="ECO:0000256" key="1">
    <source>
        <dbReference type="ARBA" id="ARBA00004141"/>
    </source>
</evidence>
<dbReference type="InterPro" id="IPR050450">
    <property type="entry name" value="COX15/CtaA_HemeA_synthase"/>
</dbReference>
<dbReference type="GO" id="GO:0006784">
    <property type="term" value="P:heme A biosynthetic process"/>
    <property type="evidence" value="ECO:0007669"/>
    <property type="project" value="InterPro"/>
</dbReference>
<dbReference type="PANTHER" id="PTHR35457:SF1">
    <property type="entry name" value="HEME A SYNTHASE"/>
    <property type="match status" value="1"/>
</dbReference>
<comment type="subcellular location">
    <subcellularLocation>
        <location evidence="1">Membrane</location>
        <topology evidence="1">Multi-pass membrane protein</topology>
    </subcellularLocation>
</comment>
<dbReference type="EMBL" id="LZRT01000094">
    <property type="protein sequence ID" value="OUM86129.1"/>
    <property type="molecule type" value="Genomic_DNA"/>
</dbReference>
<reference evidence="14" key="1">
    <citation type="submission" date="2016-06" db="EMBL/GenBank/DDBJ databases">
        <authorList>
            <person name="Nascimento L."/>
            <person name="Pereira R.V."/>
            <person name="Martins L.F."/>
            <person name="Quaggio R.B."/>
            <person name="Silva A.M."/>
            <person name="Setubal J.C."/>
        </authorList>
    </citation>
    <scope>NUCLEOTIDE SEQUENCE [LARGE SCALE GENOMIC DNA]</scope>
</reference>
<proteinExistence type="predicted"/>
<evidence type="ECO:0000313" key="13">
    <source>
        <dbReference type="EMBL" id="OUM86129.1"/>
    </source>
</evidence>
<keyword evidence="9 12" id="KW-0472">Membrane</keyword>
<feature type="transmembrane region" description="Helical" evidence="12">
    <location>
        <begin position="90"/>
        <end position="112"/>
    </location>
</feature>
<dbReference type="Proteomes" id="UP000196475">
    <property type="component" value="Unassembled WGS sequence"/>
</dbReference>
<sequence>MSRGLKGLAVITTVFMFLVVFVGTMVTKTGSGDGCGRSWPLCEGQFLPQANINSMIEYSHRVVSGIVGILITVLLVWAWRACKGRRDARFLVAASFLFTAIQALLGAAAVVWGQSPPIMALHFGVSLVAFATVLLFTLILFRWESRPVQMTFTKGYRNALFGVTAYTYVVVYTGAYVVHGNASGGCGRWFPLCDGKWFPGFSGAAGIQFVHRLSAFLLMVAVLALLVVTLRRYKERRDLYLAGVWSGALVVLQILSGGLMMWAGLNLFTRLLHATLIMLLFGALSYMCMEVFRRPPQETDQADLIGKPQARPSVG</sequence>
<comment type="pathway">
    <text evidence="11">Porphyrin-containing compound metabolism.</text>
</comment>
<dbReference type="GO" id="GO:0046872">
    <property type="term" value="F:metal ion binding"/>
    <property type="evidence" value="ECO:0007669"/>
    <property type="project" value="UniProtKB-KW"/>
</dbReference>
<evidence type="ECO:0000256" key="6">
    <source>
        <dbReference type="ARBA" id="ARBA00023002"/>
    </source>
</evidence>
<name>A0A1Y3PP97_9BACI</name>
<feature type="transmembrane region" description="Helical" evidence="12">
    <location>
        <begin position="155"/>
        <end position="178"/>
    </location>
</feature>
<dbReference type="Pfam" id="PF02628">
    <property type="entry name" value="COX15-CtaA"/>
    <property type="match status" value="1"/>
</dbReference>
<organism evidence="13 14">
    <name type="scientific">Bacillus thermozeamaize</name>
    <dbReference type="NCBI Taxonomy" id="230954"/>
    <lineage>
        <taxon>Bacteria</taxon>
        <taxon>Bacillati</taxon>
        <taxon>Bacillota</taxon>
        <taxon>Bacilli</taxon>
        <taxon>Bacillales</taxon>
        <taxon>Bacillaceae</taxon>
        <taxon>Bacillus</taxon>
    </lineage>
</organism>
<evidence type="ECO:0000256" key="11">
    <source>
        <dbReference type="ARBA" id="ARBA00023444"/>
    </source>
</evidence>
<feature type="transmembrane region" description="Helical" evidence="12">
    <location>
        <begin position="7"/>
        <end position="26"/>
    </location>
</feature>
<keyword evidence="2" id="KW-1003">Cell membrane</keyword>
<feature type="transmembrane region" description="Helical" evidence="12">
    <location>
        <begin position="209"/>
        <end position="228"/>
    </location>
</feature>
<feature type="transmembrane region" description="Helical" evidence="12">
    <location>
        <begin position="118"/>
        <end position="143"/>
    </location>
</feature>
<accession>A0A1Y3PP97</accession>
<feature type="transmembrane region" description="Helical" evidence="12">
    <location>
        <begin position="58"/>
        <end position="78"/>
    </location>
</feature>
<evidence type="ECO:0000256" key="5">
    <source>
        <dbReference type="ARBA" id="ARBA00022989"/>
    </source>
</evidence>
<evidence type="ECO:0000256" key="9">
    <source>
        <dbReference type="ARBA" id="ARBA00023136"/>
    </source>
</evidence>
<dbReference type="GO" id="GO:0016491">
    <property type="term" value="F:oxidoreductase activity"/>
    <property type="evidence" value="ECO:0007669"/>
    <property type="project" value="UniProtKB-KW"/>
</dbReference>
<evidence type="ECO:0000256" key="12">
    <source>
        <dbReference type="SAM" id="Phobius"/>
    </source>
</evidence>
<evidence type="ECO:0008006" key="15">
    <source>
        <dbReference type="Google" id="ProtNLM"/>
    </source>
</evidence>
<dbReference type="AlphaFoldDB" id="A0A1Y3PP97"/>
<keyword evidence="5 12" id="KW-1133">Transmembrane helix</keyword>
<keyword evidence="8" id="KW-0350">Heme biosynthesis</keyword>
<gene>
    <name evidence="13" type="ORF">BAA01_02025</name>
</gene>
<evidence type="ECO:0000313" key="14">
    <source>
        <dbReference type="Proteomes" id="UP000196475"/>
    </source>
</evidence>
<protein>
    <recommendedName>
        <fullName evidence="15">Heme A synthase</fullName>
    </recommendedName>
</protein>
<evidence type="ECO:0000256" key="2">
    <source>
        <dbReference type="ARBA" id="ARBA00022475"/>
    </source>
</evidence>
<dbReference type="InterPro" id="IPR003780">
    <property type="entry name" value="COX15/CtaA_fam"/>
</dbReference>
<keyword evidence="7" id="KW-0408">Iron</keyword>